<dbReference type="Pfam" id="PF18903">
    <property type="entry name" value="DUF5659"/>
    <property type="match status" value="1"/>
</dbReference>
<accession>A0A8S5SV01</accession>
<sequence>MRDYFHCYSKRLACFIMAFGIRYDEKLTNQKNGMPYYTFKKTERMDKIIDLYRKVIHTI</sequence>
<evidence type="ECO:0000259" key="1">
    <source>
        <dbReference type="Pfam" id="PF18903"/>
    </source>
</evidence>
<dbReference type="EMBL" id="BK032682">
    <property type="protein sequence ID" value="DAF54884.1"/>
    <property type="molecule type" value="Genomic_DNA"/>
</dbReference>
<dbReference type="InterPro" id="IPR043718">
    <property type="entry name" value="DUF5659"/>
</dbReference>
<organism evidence="2">
    <name type="scientific">Siphoviridae sp. ctqPo10</name>
    <dbReference type="NCBI Taxonomy" id="2827948"/>
    <lineage>
        <taxon>Viruses</taxon>
        <taxon>Duplodnaviria</taxon>
        <taxon>Heunggongvirae</taxon>
        <taxon>Uroviricota</taxon>
        <taxon>Caudoviricetes</taxon>
    </lineage>
</organism>
<reference evidence="2" key="1">
    <citation type="journal article" date="2021" name="Proc. Natl. Acad. Sci. U.S.A.">
        <title>A Catalog of Tens of Thousands of Viruses from Human Metagenomes Reveals Hidden Associations with Chronic Diseases.</title>
        <authorList>
            <person name="Tisza M.J."/>
            <person name="Buck C.B."/>
        </authorList>
    </citation>
    <scope>NUCLEOTIDE SEQUENCE</scope>
    <source>
        <strain evidence="2">CtqPo10</strain>
    </source>
</reference>
<evidence type="ECO:0000313" key="2">
    <source>
        <dbReference type="EMBL" id="DAF54884.1"/>
    </source>
</evidence>
<feature type="domain" description="DUF5659" evidence="1">
    <location>
        <begin position="3"/>
        <end position="53"/>
    </location>
</feature>
<name>A0A8S5SV01_9CAUD</name>
<protein>
    <recommendedName>
        <fullName evidence="1">DUF5659 domain-containing protein</fullName>
    </recommendedName>
</protein>
<proteinExistence type="predicted"/>